<dbReference type="PROSITE" id="PS50966">
    <property type="entry name" value="ZF_SWIM"/>
    <property type="match status" value="1"/>
</dbReference>
<evidence type="ECO:0000313" key="8">
    <source>
        <dbReference type="Proteomes" id="UP000694251"/>
    </source>
</evidence>
<sequence length="1270" mass="144416">MLRQTRSTKQKELINLSDVNEDQARLNAQLAARDAAGLGVERHQLGVDRHHQEQRAEAIGVERHNRGVDRHQHLIPAAIPPAAEPRLGQHPFHGLSHEQPMDHVLSIKANGVSEDYLLCKLFLYSLAGEATSWLKQLKAETRMESMLEQILGSQTKLVVEFNGKFDAVYTDLNGKIDNLSSHLKKLDVQVAQTAQSIKRQEVFLPGNPDANPRKSCNAILIREGDDVWEELDTEDELELAVAEIMSTDTLLCRSTPYGTLFSETTQYDGLEPVYTPHVPYPRRRRSKRKIHAAKCTTIMEKILNILPTDASETSSASLNRYVKRLIDNGISSDEAKLLTRDISAIMLPKAKKEKAQRVDIAEYIRTITPGQTTEKLPDPGSFVLDCSISTSRFSRSLCDLGSSINLMPKSVADRLGMTHYRPTRITLLFADRSKRVPEGILEDVPVKETMKNKHTFIQFDNGYYSEEHEWISNNSLSGVLLRTSKVTYSMLVEKICKKIGIDETSRKVKLSYILCTSQRETSIVDDDDFLGYLTVVNAKGIRPALNVEVVNKESERVEEISRVERRSSVGVNYEELNAFDVENGGVVTIFRGEAAGGNCVNDEPIIEEANSVEEAIENADSRVFEEAMENVVIEDREHVDSRIDVAEDNGVDGRIEYYELPCVGEGSQSSEKSQSVTEWEDGTEIELHQEFVSKEAVQDLVNRAANKYCFATTTIASDPQRLMLRCRQSKTTGCRWYLRCAKVKSSDCFSVRVHRKMHTCKRSDKNSSNCKHTGTPRLIASILHEDYPGEFQTPPPKSIMSIVRGRMGLHCSYATAWRGKRQHGSDVRGSPEKSYTDLYSYLHVLKEVNPGTISYVEVDAQQKFKYLFVALGACIEGFKVMRKVVIVDATFLKTVYGGMLVFATAQDPNHHNYIIASAVIDRENDASWSWFFNKLKTVIPDVPGLVFVSDRHQSIIKSIMQVFPNARHGHCVWHLSQNVKVRVKTEKEEAAANFIACAHVYTQFEFTREYARFRRRFPNVGPYLDRWAPVENWARCYFEGDRYNIDTSNACESLNSTFERARKYFLLPLLDAIIEKISEWFNKHRKESVKYSETRGLVPVVENEIHSLCPIAKTMPVTELNSFERQYSVIGEGGISYYVDLLRKTCSCRRFDVDKYPCVHAIAAARNFVGTEWILDGLEMEDLTSHYYHMNTWILAYHRTIYPVPHSSVWIIPDEIRQLIVLPPDTTIKPGRNQETRFPSTGERRRKRTNNKFQPGININAWLQPEESDS</sequence>
<dbReference type="Pfam" id="PF04434">
    <property type="entry name" value="SWIM"/>
    <property type="match status" value="1"/>
</dbReference>
<dbReference type="PANTHER" id="PTHR31973">
    <property type="entry name" value="POLYPROTEIN, PUTATIVE-RELATED"/>
    <property type="match status" value="1"/>
</dbReference>
<gene>
    <name evidence="7" type="ORF">ISN44_As04g007990</name>
</gene>
<evidence type="ECO:0000256" key="2">
    <source>
        <dbReference type="ARBA" id="ARBA00022771"/>
    </source>
</evidence>
<dbReference type="InterPro" id="IPR006564">
    <property type="entry name" value="Znf_PMZ"/>
</dbReference>
<dbReference type="CDD" id="cd00303">
    <property type="entry name" value="retropepsin_like"/>
    <property type="match status" value="1"/>
</dbReference>
<accession>A0A8T2EJT9</accession>
<evidence type="ECO:0000256" key="3">
    <source>
        <dbReference type="ARBA" id="ARBA00022833"/>
    </source>
</evidence>
<organism evidence="7 8">
    <name type="scientific">Arabidopsis suecica</name>
    <name type="common">Swedish thale-cress</name>
    <name type="synonym">Cardaminopsis suecica</name>
    <dbReference type="NCBI Taxonomy" id="45249"/>
    <lineage>
        <taxon>Eukaryota</taxon>
        <taxon>Viridiplantae</taxon>
        <taxon>Streptophyta</taxon>
        <taxon>Embryophyta</taxon>
        <taxon>Tracheophyta</taxon>
        <taxon>Spermatophyta</taxon>
        <taxon>Magnoliopsida</taxon>
        <taxon>eudicotyledons</taxon>
        <taxon>Gunneridae</taxon>
        <taxon>Pentapetalae</taxon>
        <taxon>rosids</taxon>
        <taxon>malvids</taxon>
        <taxon>Brassicales</taxon>
        <taxon>Brassicaceae</taxon>
        <taxon>Camelineae</taxon>
        <taxon>Arabidopsis</taxon>
    </lineage>
</organism>
<proteinExistence type="predicted"/>
<keyword evidence="3" id="KW-0862">Zinc</keyword>
<dbReference type="InterPro" id="IPR007527">
    <property type="entry name" value="Znf_SWIM"/>
</dbReference>
<evidence type="ECO:0000313" key="7">
    <source>
        <dbReference type="EMBL" id="KAG7619791.1"/>
    </source>
</evidence>
<dbReference type="Pfam" id="PF10532">
    <property type="entry name" value="Plant_all_beta"/>
    <property type="match status" value="1"/>
</dbReference>
<dbReference type="InterPro" id="IPR018289">
    <property type="entry name" value="MULE_transposase_dom"/>
</dbReference>
<keyword evidence="2 4" id="KW-0863">Zinc-finger</keyword>
<dbReference type="OrthoDB" id="683469at2759"/>
<feature type="domain" description="SWIM-type" evidence="6">
    <location>
        <begin position="1137"/>
        <end position="1169"/>
    </location>
</feature>
<dbReference type="EMBL" id="JAEFBJ010000004">
    <property type="protein sequence ID" value="KAG7619791.1"/>
    <property type="molecule type" value="Genomic_DNA"/>
</dbReference>
<dbReference type="PANTHER" id="PTHR31973:SF187">
    <property type="entry name" value="MUTATOR TRANSPOSASE MUDRA PROTEIN"/>
    <property type="match status" value="1"/>
</dbReference>
<evidence type="ECO:0000259" key="6">
    <source>
        <dbReference type="PROSITE" id="PS50966"/>
    </source>
</evidence>
<dbReference type="SMART" id="SM00575">
    <property type="entry name" value="ZnF_PMZ"/>
    <property type="match status" value="1"/>
</dbReference>
<dbReference type="AlphaFoldDB" id="A0A8T2EJT9"/>
<name>A0A8T2EJT9_ARASU</name>
<keyword evidence="1" id="KW-0479">Metal-binding</keyword>
<keyword evidence="8" id="KW-1185">Reference proteome</keyword>
<dbReference type="InterPro" id="IPR018290">
    <property type="entry name" value="MULE_transposase_N"/>
</dbReference>
<evidence type="ECO:0000256" key="5">
    <source>
        <dbReference type="SAM" id="MobiDB-lite"/>
    </source>
</evidence>
<evidence type="ECO:0000256" key="1">
    <source>
        <dbReference type="ARBA" id="ARBA00022723"/>
    </source>
</evidence>
<dbReference type="GO" id="GO:0008270">
    <property type="term" value="F:zinc ion binding"/>
    <property type="evidence" value="ECO:0007669"/>
    <property type="project" value="UniProtKB-KW"/>
</dbReference>
<dbReference type="Proteomes" id="UP000694251">
    <property type="component" value="Chromosome 4"/>
</dbReference>
<evidence type="ECO:0000256" key="4">
    <source>
        <dbReference type="PROSITE-ProRule" id="PRU00325"/>
    </source>
</evidence>
<reference evidence="7 8" key="1">
    <citation type="submission" date="2020-12" db="EMBL/GenBank/DDBJ databases">
        <title>Concerted genomic and epigenomic changes stabilize Arabidopsis allopolyploids.</title>
        <authorList>
            <person name="Chen Z."/>
        </authorList>
    </citation>
    <scope>NUCLEOTIDE SEQUENCE [LARGE SCALE GENOMIC DNA]</scope>
    <source>
        <strain evidence="7">As9502</strain>
        <tissue evidence="7">Leaf</tissue>
    </source>
</reference>
<feature type="region of interest" description="Disordered" evidence="5">
    <location>
        <begin position="1228"/>
        <end position="1251"/>
    </location>
</feature>
<dbReference type="Pfam" id="PF10551">
    <property type="entry name" value="MULE"/>
    <property type="match status" value="1"/>
</dbReference>
<comment type="caution">
    <text evidence="7">The sequence shown here is derived from an EMBL/GenBank/DDBJ whole genome shotgun (WGS) entry which is preliminary data.</text>
</comment>
<protein>
    <submittedName>
        <fullName evidence="7">Zinc finger SWIM-type</fullName>
    </submittedName>
</protein>